<evidence type="ECO:0000313" key="2">
    <source>
        <dbReference type="Proteomes" id="UP000321570"/>
    </source>
</evidence>
<feature type="non-terminal residue" evidence="1">
    <location>
        <position position="1"/>
    </location>
</feature>
<evidence type="ECO:0000313" key="1">
    <source>
        <dbReference type="EMBL" id="VUZ49404.1"/>
    </source>
</evidence>
<proteinExistence type="predicted"/>
<sequence length="69" mass="7994">EETDKPKKEKKKGNQERKSVNYVSVGVPLLDTRSVYVLQSKIGDDFWTLKQGVEIIQPTIHYSEWPNSM</sequence>
<protein>
    <submittedName>
        <fullName evidence="1">Uncharacterized protein</fullName>
    </submittedName>
</protein>
<feature type="non-terminal residue" evidence="1">
    <location>
        <position position="69"/>
    </location>
</feature>
<dbReference type="Proteomes" id="UP000321570">
    <property type="component" value="Unassembled WGS sequence"/>
</dbReference>
<dbReference type="EMBL" id="CABIJS010000333">
    <property type="protein sequence ID" value="VUZ49404.1"/>
    <property type="molecule type" value="Genomic_DNA"/>
</dbReference>
<dbReference type="AlphaFoldDB" id="A0A564YS65"/>
<accession>A0A564YS65</accession>
<keyword evidence="2" id="KW-1185">Reference proteome</keyword>
<reference evidence="1 2" key="1">
    <citation type="submission" date="2019-07" db="EMBL/GenBank/DDBJ databases">
        <authorList>
            <person name="Jastrzebski P J."/>
            <person name="Paukszto L."/>
            <person name="Jastrzebski P J."/>
        </authorList>
    </citation>
    <scope>NUCLEOTIDE SEQUENCE [LARGE SCALE GENOMIC DNA]</scope>
    <source>
        <strain evidence="1 2">WMS-il1</strain>
    </source>
</reference>
<organism evidence="1 2">
    <name type="scientific">Hymenolepis diminuta</name>
    <name type="common">Rat tapeworm</name>
    <dbReference type="NCBI Taxonomy" id="6216"/>
    <lineage>
        <taxon>Eukaryota</taxon>
        <taxon>Metazoa</taxon>
        <taxon>Spiralia</taxon>
        <taxon>Lophotrochozoa</taxon>
        <taxon>Platyhelminthes</taxon>
        <taxon>Cestoda</taxon>
        <taxon>Eucestoda</taxon>
        <taxon>Cyclophyllidea</taxon>
        <taxon>Hymenolepididae</taxon>
        <taxon>Hymenolepis</taxon>
    </lineage>
</organism>
<gene>
    <name evidence="1" type="ORF">WMSIL1_LOCUS8535</name>
</gene>
<name>A0A564YS65_HYMDI</name>